<dbReference type="AlphaFoldDB" id="A0A8H6MZ72"/>
<evidence type="ECO:0000313" key="1">
    <source>
        <dbReference type="EMBL" id="KAF6813693.1"/>
    </source>
</evidence>
<name>A0A8H6MZ72_9PEZI</name>
<evidence type="ECO:0000313" key="2">
    <source>
        <dbReference type="Proteomes" id="UP000639643"/>
    </source>
</evidence>
<dbReference type="EMBL" id="WIGM01000749">
    <property type="protein sequence ID" value="KAF6813693.1"/>
    <property type="molecule type" value="Genomic_DNA"/>
</dbReference>
<protein>
    <submittedName>
        <fullName evidence="1">Mitochondrial chaperone</fullName>
    </submittedName>
</protein>
<proteinExistence type="predicted"/>
<comment type="caution">
    <text evidence="1">The sequence shown here is derived from an EMBL/GenBank/DDBJ whole genome shotgun (WGS) entry which is preliminary data.</text>
</comment>
<dbReference type="Proteomes" id="UP000639643">
    <property type="component" value="Unassembled WGS sequence"/>
</dbReference>
<gene>
    <name evidence="1" type="ORF">CMUS01_12772</name>
</gene>
<organism evidence="1 2">
    <name type="scientific">Colletotrichum musicola</name>
    <dbReference type="NCBI Taxonomy" id="2175873"/>
    <lineage>
        <taxon>Eukaryota</taxon>
        <taxon>Fungi</taxon>
        <taxon>Dikarya</taxon>
        <taxon>Ascomycota</taxon>
        <taxon>Pezizomycotina</taxon>
        <taxon>Sordariomycetes</taxon>
        <taxon>Hypocreomycetidae</taxon>
        <taxon>Glomerellales</taxon>
        <taxon>Glomerellaceae</taxon>
        <taxon>Colletotrichum</taxon>
        <taxon>Colletotrichum orchidearum species complex</taxon>
    </lineage>
</organism>
<keyword evidence="2" id="KW-1185">Reference proteome</keyword>
<feature type="non-terminal residue" evidence="1">
    <location>
        <position position="1"/>
    </location>
</feature>
<sequence length="45" mass="4483">MSVIAIGAGAAVAAFLGRAGLVAWRRSRGGVGAMGKAFYKGGFEP</sequence>
<reference evidence="1" key="1">
    <citation type="journal article" date="2020" name="Phytopathology">
        <title>Genome Sequence Resources of Colletotrichum truncatum, C. plurivorum, C. musicola, and C. sojae: Four Species Pathogenic to Soybean (Glycine max).</title>
        <authorList>
            <person name="Rogerio F."/>
            <person name="Boufleur T.R."/>
            <person name="Ciampi-Guillardi M."/>
            <person name="Sukno S.A."/>
            <person name="Thon M.R."/>
            <person name="Massola Junior N.S."/>
            <person name="Baroncelli R."/>
        </authorList>
    </citation>
    <scope>NUCLEOTIDE SEQUENCE</scope>
    <source>
        <strain evidence="1">LFN0074</strain>
    </source>
</reference>
<accession>A0A8H6MZ72</accession>